<dbReference type="InterPro" id="IPR011009">
    <property type="entry name" value="Kinase-like_dom_sf"/>
</dbReference>
<organism evidence="3 4">
    <name type="scientific">Didymella glomerata</name>
    <dbReference type="NCBI Taxonomy" id="749621"/>
    <lineage>
        <taxon>Eukaryota</taxon>
        <taxon>Fungi</taxon>
        <taxon>Dikarya</taxon>
        <taxon>Ascomycota</taxon>
        <taxon>Pezizomycotina</taxon>
        <taxon>Dothideomycetes</taxon>
        <taxon>Pleosporomycetidae</taxon>
        <taxon>Pleosporales</taxon>
        <taxon>Pleosporineae</taxon>
        <taxon>Didymellaceae</taxon>
        <taxon>Didymella</taxon>
    </lineage>
</organism>
<evidence type="ECO:0000313" key="3">
    <source>
        <dbReference type="EMBL" id="KAJ4343737.1"/>
    </source>
</evidence>
<keyword evidence="4" id="KW-1185">Reference proteome</keyword>
<dbReference type="Pfam" id="PF01636">
    <property type="entry name" value="APH"/>
    <property type="match status" value="1"/>
</dbReference>
<evidence type="ECO:0000259" key="2">
    <source>
        <dbReference type="Pfam" id="PF01636"/>
    </source>
</evidence>
<dbReference type="AlphaFoldDB" id="A0A9W9C4I2"/>
<name>A0A9W9C4I2_9PLEO</name>
<dbReference type="SUPFAM" id="SSF56112">
    <property type="entry name" value="Protein kinase-like (PK-like)"/>
    <property type="match status" value="1"/>
</dbReference>
<comment type="caution">
    <text evidence="3">The sequence shown here is derived from an EMBL/GenBank/DDBJ whole genome shotgun (WGS) entry which is preliminary data.</text>
</comment>
<protein>
    <recommendedName>
        <fullName evidence="2">Aminoglycoside phosphotransferase domain-containing protein</fullName>
    </recommendedName>
</protein>
<accession>A0A9W9C4I2</accession>
<dbReference type="Gene3D" id="3.90.1200.10">
    <property type="match status" value="1"/>
</dbReference>
<reference evidence="3" key="1">
    <citation type="submission" date="2022-10" db="EMBL/GenBank/DDBJ databases">
        <title>Tapping the CABI collections for fungal endophytes: first genome assemblies for Collariella, Neodidymelliopsis, Ascochyta clinopodiicola, Didymella pomorum, Didymosphaeria variabile, Neocosmospora piperis and Neocucurbitaria cava.</title>
        <authorList>
            <person name="Hill R."/>
        </authorList>
    </citation>
    <scope>NUCLEOTIDE SEQUENCE</scope>
    <source>
        <strain evidence="3">IMI 360193</strain>
    </source>
</reference>
<feature type="domain" description="Aminoglycoside phosphotransferase" evidence="2">
    <location>
        <begin position="52"/>
        <end position="296"/>
    </location>
</feature>
<dbReference type="PANTHER" id="PTHR21310:SF13">
    <property type="entry name" value="AMINOGLYCOSIDE PHOSPHOTRANSFERASE DOMAIN-CONTAINING PROTEIN"/>
    <property type="match status" value="1"/>
</dbReference>
<gene>
    <name evidence="3" type="ORF">N0V87_000017</name>
</gene>
<feature type="region of interest" description="Disordered" evidence="1">
    <location>
        <begin position="319"/>
        <end position="338"/>
    </location>
</feature>
<sequence>MPNQAGLEWVEEMFDLEPRWTKEPDVNIIASIARTHLGCDEGASPGVSFYAQGAFNKLYMITTPSTICFMSVSLPVDPHYKTESEVATVAFVRQNTSLPVPKTIAFDCNNENKLGFEWTLMEMMPGVPLHKRWRKMSWRAKEELVKRLVKSQARLFEHRFNKIGNIFKSESDETSGAFTLDQIVSIVFFSGDHLIHSVSRGPFTSSHDWLKARLQFVLNDQQRILDTSCDEDELEDAERTLTLAKKLLELLPTIFLPNVSASESTMLFHDDLSMNNILVDENGQLTAVLNWECVSFVPLWRACQFPRLLEERIRKEAPDKAAYASDSDEENASEDPELDNEGMCNLYWEHLEEYEMTRLRTFFLEEMQKVQPEWVAIMRASKLKADFERAVQGCDSGLAPVKIRRWIDCLHNGQPRDLWTMMHSYPEEDEKGQDRMWKEVDLC</sequence>
<dbReference type="EMBL" id="JAPEUV010000001">
    <property type="protein sequence ID" value="KAJ4343737.1"/>
    <property type="molecule type" value="Genomic_DNA"/>
</dbReference>
<dbReference type="OrthoDB" id="2906425at2759"/>
<feature type="compositionally biased region" description="Acidic residues" evidence="1">
    <location>
        <begin position="326"/>
        <end position="338"/>
    </location>
</feature>
<dbReference type="InterPro" id="IPR051678">
    <property type="entry name" value="AGP_Transferase"/>
</dbReference>
<dbReference type="Proteomes" id="UP001140562">
    <property type="component" value="Unassembled WGS sequence"/>
</dbReference>
<dbReference type="PANTHER" id="PTHR21310">
    <property type="entry name" value="AMINOGLYCOSIDE PHOSPHOTRANSFERASE-RELATED-RELATED"/>
    <property type="match status" value="1"/>
</dbReference>
<evidence type="ECO:0000256" key="1">
    <source>
        <dbReference type="SAM" id="MobiDB-lite"/>
    </source>
</evidence>
<proteinExistence type="predicted"/>
<dbReference type="InterPro" id="IPR002575">
    <property type="entry name" value="Aminoglycoside_PTrfase"/>
</dbReference>
<evidence type="ECO:0000313" key="4">
    <source>
        <dbReference type="Proteomes" id="UP001140562"/>
    </source>
</evidence>